<dbReference type="InterPro" id="IPR000483">
    <property type="entry name" value="Cys-rich_flank_reg_C"/>
</dbReference>
<dbReference type="InterPro" id="IPR032675">
    <property type="entry name" value="LRR_dom_sf"/>
</dbReference>
<dbReference type="OrthoDB" id="6160824at2759"/>
<dbReference type="SMART" id="SM00369">
    <property type="entry name" value="LRR_TYP"/>
    <property type="match status" value="11"/>
</dbReference>
<evidence type="ECO:0000256" key="9">
    <source>
        <dbReference type="ARBA" id="ARBA00023170"/>
    </source>
</evidence>
<accession>A0A7R8XE35</accession>
<dbReference type="Pfam" id="PF13676">
    <property type="entry name" value="TIR_2"/>
    <property type="match status" value="1"/>
</dbReference>
<keyword evidence="6" id="KW-0677">Repeat</keyword>
<evidence type="ECO:0000256" key="3">
    <source>
        <dbReference type="ARBA" id="ARBA00022614"/>
    </source>
</evidence>
<dbReference type="SUPFAM" id="SSF52200">
    <property type="entry name" value="Toll/Interleukin receptor TIR domain"/>
    <property type="match status" value="1"/>
</dbReference>
<sequence>MGLREKTVHLRVDEMPDRRYGFNDRAEFSSEIKEEQRERLTLRSIDGYEEPFRSPTSLAPPATIPFSHPEVIGEESGELRSVESHRYPRGKQADSLVCIRSWRAKMLVCLLVALLFVVPFTKAEGETQECLCRCRTTDVKGNPGTYCTGAECCAVPVHLILPNTTFLEIVRANFPVLKPGSFENLTSLIYIDLHSNEIAEIEPGAFQGLSSVNNLTLSFNVLVKLDPNAFRGLTGLEWLFMVKNHFKTLSDVTVALSPAVLPNLFRLHIGGNDFGEIHNDSFLPMNGSHVRDLQFPLCQLRSVHPDAFRPLPAIGRIQLRENAIPVDNLMKVIENLPSTVFGFDISSMSLTGEVLPGIMASVSKTQIRKLWAQDNYYLNLQNHTFPHMPLLEELYLQKVKLLFIEDGTFDNVTNLRHLDLSGNRLTGVPQAVLVPTLEFLNISGNSGGEKVKASFDVGRNRFLNTSHLKQLDLSKNYILRIHRDAFAGLSSLETLGLENNEIELIDEGVFLPLGSLKFLGLSGNDLSSGNPNLFHGLDSLDTLVMENCNVNLVHNRSVYESLPRLRQASLAFNKVAQISPIVFRESHDLRSLDLSHNTISSWNERAFRFPLDSLLLKNNKITTVTPAMLEDFNSVRDLDLSDNPFQCDCGVADFVAHLEEKVQNKSQSLHTEKLHYSLSHENEGAFVFDSYLCHLPEWKRGEQLLELGLSPEDCIPASPWLVIGMPVVLCIVLLTLLGFLLFRNRYYLLYYLHLARSHRNRRRRFLAEENGYSNYEYDAFISYSNEDREFVQRLTSTLEKEPPAFKLCIYERDFQVGGVLNECIIQGIDTSRTTIMILSENFVSSQWCTWELHMAQHQLFREKREGTTDNKGTGFGHVFSICEVTEVWQFPSVTSRCDWPVSKTARLIQIRWHPKWKGRYVVMILQMHEN</sequence>
<keyword evidence="4 11" id="KW-0812">Transmembrane</keyword>
<dbReference type="InterPro" id="IPR035897">
    <property type="entry name" value="Toll_tir_struct_dom_sf"/>
</dbReference>
<dbReference type="Pfam" id="PF13855">
    <property type="entry name" value="LRR_8"/>
    <property type="match status" value="3"/>
</dbReference>
<feature type="domain" description="TIR" evidence="12">
    <location>
        <begin position="775"/>
        <end position="908"/>
    </location>
</feature>
<keyword evidence="8 11" id="KW-0472">Membrane</keyword>
<dbReference type="SUPFAM" id="SSF52047">
    <property type="entry name" value="RNI-like"/>
    <property type="match status" value="1"/>
</dbReference>
<evidence type="ECO:0000259" key="12">
    <source>
        <dbReference type="PROSITE" id="PS50104"/>
    </source>
</evidence>
<evidence type="ECO:0000256" key="7">
    <source>
        <dbReference type="ARBA" id="ARBA00022989"/>
    </source>
</evidence>
<dbReference type="GO" id="GO:0005886">
    <property type="term" value="C:plasma membrane"/>
    <property type="evidence" value="ECO:0007669"/>
    <property type="project" value="TreeGrafter"/>
</dbReference>
<name>A0A7R8XE35_9CRUS</name>
<organism evidence="13">
    <name type="scientific">Darwinula stevensoni</name>
    <dbReference type="NCBI Taxonomy" id="69355"/>
    <lineage>
        <taxon>Eukaryota</taxon>
        <taxon>Metazoa</taxon>
        <taxon>Ecdysozoa</taxon>
        <taxon>Arthropoda</taxon>
        <taxon>Crustacea</taxon>
        <taxon>Oligostraca</taxon>
        <taxon>Ostracoda</taxon>
        <taxon>Podocopa</taxon>
        <taxon>Podocopida</taxon>
        <taxon>Darwinulocopina</taxon>
        <taxon>Darwinuloidea</taxon>
        <taxon>Darwinulidae</taxon>
        <taxon>Darwinula</taxon>
    </lineage>
</organism>
<dbReference type="GO" id="GO:0038023">
    <property type="term" value="F:signaling receptor activity"/>
    <property type="evidence" value="ECO:0007669"/>
    <property type="project" value="TreeGrafter"/>
</dbReference>
<keyword evidence="10" id="KW-0325">Glycoprotein</keyword>
<keyword evidence="9" id="KW-0675">Receptor</keyword>
<dbReference type="EMBL" id="LR901159">
    <property type="protein sequence ID" value="CAD7247943.1"/>
    <property type="molecule type" value="Genomic_DNA"/>
</dbReference>
<dbReference type="InterPro" id="IPR001611">
    <property type="entry name" value="Leu-rich_rpt"/>
</dbReference>
<evidence type="ECO:0000256" key="1">
    <source>
        <dbReference type="ARBA" id="ARBA00004479"/>
    </source>
</evidence>
<comment type="subcellular location">
    <subcellularLocation>
        <location evidence="1">Membrane</location>
        <topology evidence="1">Single-pass type I membrane protein</topology>
    </subcellularLocation>
</comment>
<evidence type="ECO:0000256" key="11">
    <source>
        <dbReference type="SAM" id="Phobius"/>
    </source>
</evidence>
<dbReference type="InterPro" id="IPR003591">
    <property type="entry name" value="Leu-rich_rpt_typical-subtyp"/>
</dbReference>
<gene>
    <name evidence="13" type="ORF">DSTB1V02_LOCUS7767</name>
</gene>
<evidence type="ECO:0000256" key="4">
    <source>
        <dbReference type="ARBA" id="ARBA00022692"/>
    </source>
</evidence>
<evidence type="ECO:0000256" key="5">
    <source>
        <dbReference type="ARBA" id="ARBA00022729"/>
    </source>
</evidence>
<reference evidence="13" key="1">
    <citation type="submission" date="2020-11" db="EMBL/GenBank/DDBJ databases">
        <authorList>
            <person name="Tran Van P."/>
        </authorList>
    </citation>
    <scope>NUCLEOTIDE SEQUENCE</scope>
</reference>
<evidence type="ECO:0000256" key="6">
    <source>
        <dbReference type="ARBA" id="ARBA00022737"/>
    </source>
</evidence>
<dbReference type="Proteomes" id="UP000677054">
    <property type="component" value="Unassembled WGS sequence"/>
</dbReference>
<evidence type="ECO:0000313" key="14">
    <source>
        <dbReference type="Proteomes" id="UP000677054"/>
    </source>
</evidence>
<keyword evidence="7 11" id="KW-1133">Transmembrane helix</keyword>
<dbReference type="PANTHER" id="PTHR24365:SF530">
    <property type="entry name" value="MSTPROX-RELATED"/>
    <property type="match status" value="1"/>
</dbReference>
<dbReference type="InterPro" id="IPR000157">
    <property type="entry name" value="TIR_dom"/>
</dbReference>
<comment type="similarity">
    <text evidence="2">Belongs to the Toll-like receptor family.</text>
</comment>
<evidence type="ECO:0000256" key="10">
    <source>
        <dbReference type="ARBA" id="ARBA00023180"/>
    </source>
</evidence>
<dbReference type="PROSITE" id="PS50104">
    <property type="entry name" value="TIR"/>
    <property type="match status" value="1"/>
</dbReference>
<evidence type="ECO:0000313" key="13">
    <source>
        <dbReference type="EMBL" id="CAD7247943.1"/>
    </source>
</evidence>
<keyword evidence="14" id="KW-1185">Reference proteome</keyword>
<dbReference type="SMART" id="SM00082">
    <property type="entry name" value="LRRCT"/>
    <property type="match status" value="1"/>
</dbReference>
<protein>
    <recommendedName>
        <fullName evidence="12">TIR domain-containing protein</fullName>
    </recommendedName>
</protein>
<dbReference type="AlphaFoldDB" id="A0A7R8XE35"/>
<keyword evidence="3" id="KW-0433">Leucine-rich repeat</keyword>
<dbReference type="GO" id="GO:0007165">
    <property type="term" value="P:signal transduction"/>
    <property type="evidence" value="ECO:0007669"/>
    <property type="project" value="InterPro"/>
</dbReference>
<dbReference type="Gene3D" id="3.80.10.10">
    <property type="entry name" value="Ribonuclease Inhibitor"/>
    <property type="match status" value="4"/>
</dbReference>
<dbReference type="SMART" id="SM00255">
    <property type="entry name" value="TIR"/>
    <property type="match status" value="1"/>
</dbReference>
<dbReference type="PANTHER" id="PTHR24365">
    <property type="entry name" value="TOLL-LIKE RECEPTOR"/>
    <property type="match status" value="1"/>
</dbReference>
<dbReference type="Gene3D" id="3.40.50.10140">
    <property type="entry name" value="Toll/interleukin-1 receptor homology (TIR) domain"/>
    <property type="match status" value="1"/>
</dbReference>
<proteinExistence type="inferred from homology"/>
<dbReference type="PROSITE" id="PS51450">
    <property type="entry name" value="LRR"/>
    <property type="match status" value="3"/>
</dbReference>
<evidence type="ECO:0000256" key="8">
    <source>
        <dbReference type="ARBA" id="ARBA00023136"/>
    </source>
</evidence>
<dbReference type="SUPFAM" id="SSF52058">
    <property type="entry name" value="L domain-like"/>
    <property type="match status" value="1"/>
</dbReference>
<feature type="transmembrane region" description="Helical" evidence="11">
    <location>
        <begin position="720"/>
        <end position="742"/>
    </location>
</feature>
<evidence type="ECO:0000256" key="2">
    <source>
        <dbReference type="ARBA" id="ARBA00009634"/>
    </source>
</evidence>
<keyword evidence="5" id="KW-0732">Signal</keyword>
<dbReference type="EMBL" id="CAJPEV010001642">
    <property type="protein sequence ID" value="CAG0893663.1"/>
    <property type="molecule type" value="Genomic_DNA"/>
</dbReference>